<organism evidence="6 7">
    <name type="scientific">Paenibacillus rhizolycopersici</name>
    <dbReference type="NCBI Taxonomy" id="2780073"/>
    <lineage>
        <taxon>Bacteria</taxon>
        <taxon>Bacillati</taxon>
        <taxon>Bacillota</taxon>
        <taxon>Bacilli</taxon>
        <taxon>Bacillales</taxon>
        <taxon>Paenibacillaceae</taxon>
        <taxon>Paenibacillus</taxon>
    </lineage>
</organism>
<dbReference type="CDD" id="cd10802">
    <property type="entry name" value="YdjC_TTHB029_like"/>
    <property type="match status" value="1"/>
</dbReference>
<evidence type="ECO:0000313" key="7">
    <source>
        <dbReference type="Proteomes" id="UP001516620"/>
    </source>
</evidence>
<dbReference type="Proteomes" id="UP001516620">
    <property type="component" value="Unassembled WGS sequence"/>
</dbReference>
<dbReference type="InterPro" id="IPR006879">
    <property type="entry name" value="YdjC-like"/>
</dbReference>
<dbReference type="RefSeq" id="WP_193416263.1">
    <property type="nucleotide sequence ID" value="NZ_JADCNN020000009.1"/>
</dbReference>
<proteinExistence type="predicted"/>
<gene>
    <name evidence="6" type="ORF">IM700_011585</name>
</gene>
<evidence type="ECO:0000256" key="4">
    <source>
        <dbReference type="ARBA" id="ARBA00022842"/>
    </source>
</evidence>
<keyword evidence="4" id="KW-0460">Magnesium</keyword>
<keyword evidence="2" id="KW-0479">Metal-binding</keyword>
<dbReference type="Gene3D" id="3.20.20.370">
    <property type="entry name" value="Glycoside hydrolase/deacetylase"/>
    <property type="match status" value="1"/>
</dbReference>
<dbReference type="EMBL" id="JADCNN020000009">
    <property type="protein sequence ID" value="MBM6996289.1"/>
    <property type="molecule type" value="Genomic_DNA"/>
</dbReference>
<evidence type="ECO:0000256" key="1">
    <source>
        <dbReference type="ARBA" id="ARBA00001946"/>
    </source>
</evidence>
<comment type="caution">
    <text evidence="6">The sequence shown here is derived from an EMBL/GenBank/DDBJ whole genome shotgun (WGS) entry which is preliminary data.</text>
</comment>
<keyword evidence="5" id="KW-0119">Carbohydrate metabolism</keyword>
<sequence length="299" mass="33968">MLQELGFSPNDRVIIINADDLGVTRSTNQAILQMFQSHAITSTSLMVPADAAYEAAQQCSRIHTLSVGIHITLTSHKSRRYKPITTQEKVLSLTDEQGYFYDEASDFEKFADPAEVKIEVEAQIQRAISLGIDPTHLDSHAGSVLGLYHNRDFLEVILELCVKYALPFCLPIRILEHPNFSSEQKHLFSQRIRLANQLGILCIDDLAGLDYHFSSDGGYEGAKRDLINQMNDLKPGITQFTTHPAFISDELKELTPYDENREMEVQLYNDPDVKDQMKRQNLKLISWKTIRDLQRKGDS</sequence>
<evidence type="ECO:0000256" key="3">
    <source>
        <dbReference type="ARBA" id="ARBA00022801"/>
    </source>
</evidence>
<reference evidence="6 7" key="1">
    <citation type="submission" date="2021-01" db="EMBL/GenBank/DDBJ databases">
        <title>Paenibacillus sp.nov. isolated from the rhizosphere soil of tomato plant.</title>
        <authorList>
            <person name="Thin K.K."/>
            <person name="Zhang X."/>
            <person name="He S."/>
        </authorList>
    </citation>
    <scope>NUCLEOTIDE SEQUENCE [LARGE SCALE GENOMIC DNA]</scope>
    <source>
        <strain evidence="6 7">DXFW5</strain>
    </source>
</reference>
<protein>
    <submittedName>
        <fullName evidence="6">Polysaccharide deacetylase family protein</fullName>
    </submittedName>
</protein>
<name>A0ABS2H9Q8_9BACL</name>
<keyword evidence="7" id="KW-1185">Reference proteome</keyword>
<dbReference type="InterPro" id="IPR011330">
    <property type="entry name" value="Glyco_hydro/deAcase_b/a-brl"/>
</dbReference>
<dbReference type="PANTHER" id="PTHR31609:SF1">
    <property type="entry name" value="CARBOHYDRATE DEACETYLASE"/>
    <property type="match status" value="1"/>
</dbReference>
<evidence type="ECO:0000313" key="6">
    <source>
        <dbReference type="EMBL" id="MBM6996289.1"/>
    </source>
</evidence>
<dbReference type="PANTHER" id="PTHR31609">
    <property type="entry name" value="YDJC DEACETYLASE FAMILY MEMBER"/>
    <property type="match status" value="1"/>
</dbReference>
<comment type="cofactor">
    <cofactor evidence="1">
        <name>Mg(2+)</name>
        <dbReference type="ChEBI" id="CHEBI:18420"/>
    </cofactor>
</comment>
<dbReference type="Pfam" id="PF04794">
    <property type="entry name" value="YdjC"/>
    <property type="match status" value="1"/>
</dbReference>
<accession>A0ABS2H9Q8</accession>
<dbReference type="SUPFAM" id="SSF88713">
    <property type="entry name" value="Glycoside hydrolase/deacetylase"/>
    <property type="match status" value="1"/>
</dbReference>
<evidence type="ECO:0000256" key="2">
    <source>
        <dbReference type="ARBA" id="ARBA00022723"/>
    </source>
</evidence>
<keyword evidence="3" id="KW-0378">Hydrolase</keyword>
<evidence type="ECO:0000256" key="5">
    <source>
        <dbReference type="ARBA" id="ARBA00023277"/>
    </source>
</evidence>